<organism evidence="1 2">
    <name type="scientific">Populus alba x Populus x berolinensis</name>
    <dbReference type="NCBI Taxonomy" id="444605"/>
    <lineage>
        <taxon>Eukaryota</taxon>
        <taxon>Viridiplantae</taxon>
        <taxon>Streptophyta</taxon>
        <taxon>Embryophyta</taxon>
        <taxon>Tracheophyta</taxon>
        <taxon>Spermatophyta</taxon>
        <taxon>Magnoliopsida</taxon>
        <taxon>eudicotyledons</taxon>
        <taxon>Gunneridae</taxon>
        <taxon>Pentapetalae</taxon>
        <taxon>rosids</taxon>
        <taxon>fabids</taxon>
        <taxon>Malpighiales</taxon>
        <taxon>Salicaceae</taxon>
        <taxon>Saliceae</taxon>
        <taxon>Populus</taxon>
    </lineage>
</organism>
<keyword evidence="2" id="KW-1185">Reference proteome</keyword>
<evidence type="ECO:0000313" key="2">
    <source>
        <dbReference type="Proteomes" id="UP001164929"/>
    </source>
</evidence>
<protein>
    <submittedName>
        <fullName evidence="1">Uncharacterized protein</fullName>
    </submittedName>
</protein>
<name>A0AAD6RN95_9ROSI</name>
<proteinExistence type="predicted"/>
<dbReference type="EMBL" id="JAQIZT010000001">
    <property type="protein sequence ID" value="KAJ7011897.1"/>
    <property type="molecule type" value="Genomic_DNA"/>
</dbReference>
<comment type="caution">
    <text evidence="1">The sequence shown here is derived from an EMBL/GenBank/DDBJ whole genome shotgun (WGS) entry which is preliminary data.</text>
</comment>
<sequence length="91" mass="10215">MLESQGLKLSKLLLVLLRPYIEEVARRAALDVTEIDESSLLSPRYMSPLSAFSTFSDSVLVDSGMKFMDIIEVSWPSSVILRMKNSVYLVS</sequence>
<evidence type="ECO:0000313" key="1">
    <source>
        <dbReference type="EMBL" id="KAJ7011897.1"/>
    </source>
</evidence>
<gene>
    <name evidence="1" type="ORF">NC653_002098</name>
</gene>
<dbReference type="AlphaFoldDB" id="A0AAD6RN95"/>
<reference evidence="1 2" key="1">
    <citation type="journal article" date="2023" name="Mol. Ecol. Resour.">
        <title>Chromosome-level genome assembly of a triploid poplar Populus alba 'Berolinensis'.</title>
        <authorList>
            <person name="Chen S."/>
            <person name="Yu Y."/>
            <person name="Wang X."/>
            <person name="Wang S."/>
            <person name="Zhang T."/>
            <person name="Zhou Y."/>
            <person name="He R."/>
            <person name="Meng N."/>
            <person name="Wang Y."/>
            <person name="Liu W."/>
            <person name="Liu Z."/>
            <person name="Liu J."/>
            <person name="Guo Q."/>
            <person name="Huang H."/>
            <person name="Sederoff R.R."/>
            <person name="Wang G."/>
            <person name="Qu G."/>
            <person name="Chen S."/>
        </authorList>
    </citation>
    <scope>NUCLEOTIDE SEQUENCE [LARGE SCALE GENOMIC DNA]</scope>
    <source>
        <strain evidence="1">SC-2020</strain>
    </source>
</reference>
<dbReference type="Proteomes" id="UP001164929">
    <property type="component" value="Chromosome 1"/>
</dbReference>
<accession>A0AAD6RN95</accession>